<evidence type="ECO:0000256" key="1">
    <source>
        <dbReference type="ARBA" id="ARBA00022559"/>
    </source>
</evidence>
<accession>A0AAV0WAJ9</accession>
<name>A0AAV0WAJ9_9HEMI</name>
<feature type="signal peptide" evidence="2">
    <location>
        <begin position="1"/>
        <end position="22"/>
    </location>
</feature>
<reference evidence="3 4" key="1">
    <citation type="submission" date="2023-01" db="EMBL/GenBank/DDBJ databases">
        <authorList>
            <person name="Whitehead M."/>
        </authorList>
    </citation>
    <scope>NUCLEOTIDE SEQUENCE [LARGE SCALE GENOMIC DNA]</scope>
</reference>
<evidence type="ECO:0000313" key="3">
    <source>
        <dbReference type="EMBL" id="CAI6352934.1"/>
    </source>
</evidence>
<keyword evidence="4" id="KW-1185">Reference proteome</keyword>
<keyword evidence="1" id="KW-0560">Oxidoreductase</keyword>
<evidence type="ECO:0000313" key="4">
    <source>
        <dbReference type="Proteomes" id="UP001160148"/>
    </source>
</evidence>
<dbReference type="InterPro" id="IPR037120">
    <property type="entry name" value="Haem_peroxidase_sf_animal"/>
</dbReference>
<dbReference type="InterPro" id="IPR019791">
    <property type="entry name" value="Haem_peroxidase_animal"/>
</dbReference>
<evidence type="ECO:0000256" key="2">
    <source>
        <dbReference type="SAM" id="SignalP"/>
    </source>
</evidence>
<gene>
    <name evidence="3" type="ORF">MEUPH1_LOCUS9120</name>
</gene>
<dbReference type="Gene3D" id="1.10.640.10">
    <property type="entry name" value="Haem peroxidase domain superfamily, animal type"/>
    <property type="match status" value="1"/>
</dbReference>
<evidence type="ECO:0008006" key="5">
    <source>
        <dbReference type="Google" id="ProtNLM"/>
    </source>
</evidence>
<comment type="caution">
    <text evidence="3">The sequence shown here is derived from an EMBL/GenBank/DDBJ whole genome shotgun (WGS) entry which is preliminary data.</text>
</comment>
<organism evidence="3 4">
    <name type="scientific">Macrosiphum euphorbiae</name>
    <name type="common">potato aphid</name>
    <dbReference type="NCBI Taxonomy" id="13131"/>
    <lineage>
        <taxon>Eukaryota</taxon>
        <taxon>Metazoa</taxon>
        <taxon>Ecdysozoa</taxon>
        <taxon>Arthropoda</taxon>
        <taxon>Hexapoda</taxon>
        <taxon>Insecta</taxon>
        <taxon>Pterygota</taxon>
        <taxon>Neoptera</taxon>
        <taxon>Paraneoptera</taxon>
        <taxon>Hemiptera</taxon>
        <taxon>Sternorrhyncha</taxon>
        <taxon>Aphidomorpha</taxon>
        <taxon>Aphidoidea</taxon>
        <taxon>Aphididae</taxon>
        <taxon>Macrosiphini</taxon>
        <taxon>Macrosiphum</taxon>
    </lineage>
</organism>
<dbReference type="PROSITE" id="PS50292">
    <property type="entry name" value="PEROXIDASE_3"/>
    <property type="match status" value="1"/>
</dbReference>
<proteinExistence type="predicted"/>
<dbReference type="PANTHER" id="PTHR11475:SF125">
    <property type="entry name" value="GH11385P"/>
    <property type="match status" value="1"/>
</dbReference>
<dbReference type="GO" id="GO:0006979">
    <property type="term" value="P:response to oxidative stress"/>
    <property type="evidence" value="ECO:0007669"/>
    <property type="project" value="InterPro"/>
</dbReference>
<keyword evidence="1" id="KW-0575">Peroxidase</keyword>
<dbReference type="Proteomes" id="UP001160148">
    <property type="component" value="Unassembled WGS sequence"/>
</dbReference>
<dbReference type="EMBL" id="CARXXK010000002">
    <property type="protein sequence ID" value="CAI6352934.1"/>
    <property type="molecule type" value="Genomic_DNA"/>
</dbReference>
<dbReference type="GO" id="GO:0004601">
    <property type="term" value="F:peroxidase activity"/>
    <property type="evidence" value="ECO:0007669"/>
    <property type="project" value="UniProtKB-KW"/>
</dbReference>
<dbReference type="SUPFAM" id="SSF48113">
    <property type="entry name" value="Heme-dependent peroxidases"/>
    <property type="match status" value="1"/>
</dbReference>
<dbReference type="GO" id="GO:0020037">
    <property type="term" value="F:heme binding"/>
    <property type="evidence" value="ECO:0007669"/>
    <property type="project" value="InterPro"/>
</dbReference>
<protein>
    <recommendedName>
        <fullName evidence="5">Peroxidase</fullName>
    </recommendedName>
</protein>
<dbReference type="Pfam" id="PF03098">
    <property type="entry name" value="An_peroxidase"/>
    <property type="match status" value="1"/>
</dbReference>
<feature type="chain" id="PRO_5044010059" description="Peroxidase" evidence="2">
    <location>
        <begin position="23"/>
        <end position="625"/>
    </location>
</feature>
<keyword evidence="2" id="KW-0732">Signal</keyword>
<dbReference type="PRINTS" id="PR00457">
    <property type="entry name" value="ANPEROXIDASE"/>
</dbReference>
<dbReference type="AlphaFoldDB" id="A0AAV0WAJ9"/>
<sequence>MSSSISIHLWICVLVFLPPCYPGLDDLYFEDDGLKIKRADWYLHLKTKKLDDHIRNVVKHVKILEDLYESHLSLDIGSPEHGLLIDSQLSEELYETPCAIDLSKVKLDKTSMGEMCLSLYYNKSACIGMNLKYRSPDGSCNNLKRSFSGKATTAYKRLLYPNYRMSLNEVPEDFYSSYRPSPRILSVAFVKDEHSPDDFKTMAMAYWTIFVGHDLSHTAISIMMNSNEPVRCCNDNRNELRPGSVYHELCLAVVIPGEDPFFRNNARCMYYVRSVPAVRSDCTFGPKEQMNQATHYLDGSMIYGSSAKRTWSLRTNLGGQLLTNMGCYNNSQDDPVQPQYMPLEDTESSACQYGSGTCYRAGDIRANALPQLTVMHTLWMREHNRLAKLLSHVNPHWDDERIFQEARKIVTASIQHITYNEWLPALLGENYTRWNGLELPTKGYSNSYNETTDPSVSNSFATAVLPFANSMLSDTISLYTEHRVINASLSLKEHYNRPTGLLSNYMDQLVRGLSTQNTQKIDMLFTQTLTNYLYSARPNHVFGMDIVSLDIQRTRDHGIPSYSEFRKYCGLKAIRSVQDLSKIMVEGGSDTLSGVAVGSSLSGCLRIKPSFCCRWLEVDVGPLWC</sequence>
<dbReference type="PANTHER" id="PTHR11475">
    <property type="entry name" value="OXIDASE/PEROXIDASE"/>
    <property type="match status" value="1"/>
</dbReference>
<dbReference type="InterPro" id="IPR010255">
    <property type="entry name" value="Haem_peroxidase_sf"/>
</dbReference>